<accession>A0A9P7GQZ2</accession>
<evidence type="ECO:0000256" key="2">
    <source>
        <dbReference type="SAM" id="Phobius"/>
    </source>
</evidence>
<reference evidence="3" key="2">
    <citation type="submission" date="2021-10" db="EMBL/GenBank/DDBJ databases">
        <title>Phylogenomics reveals ancestral predisposition of the termite-cultivated fungus Termitomyces towards a domesticated lifestyle.</title>
        <authorList>
            <person name="Auxier B."/>
            <person name="Grum-Grzhimaylo A."/>
            <person name="Cardenas M.E."/>
            <person name="Lodge J.D."/>
            <person name="Laessoe T."/>
            <person name="Pedersen O."/>
            <person name="Smith M.E."/>
            <person name="Kuyper T.W."/>
            <person name="Franco-Molano E.A."/>
            <person name="Baroni T.J."/>
            <person name="Aanen D.K."/>
        </authorList>
    </citation>
    <scope>NUCLEOTIDE SEQUENCE</scope>
    <source>
        <strain evidence="3">D49</strain>
    </source>
</reference>
<evidence type="ECO:0000313" key="3">
    <source>
        <dbReference type="EMBL" id="KAG5651417.1"/>
    </source>
</evidence>
<keyword evidence="2" id="KW-0472">Membrane</keyword>
<reference evidence="3" key="1">
    <citation type="submission" date="2021-02" db="EMBL/GenBank/DDBJ databases">
        <authorList>
            <person name="Nieuwenhuis M."/>
            <person name="Van De Peppel L.J.J."/>
        </authorList>
    </citation>
    <scope>NUCLEOTIDE SEQUENCE</scope>
    <source>
        <strain evidence="3">D49</strain>
    </source>
</reference>
<name>A0A9P7GQZ2_9AGAR</name>
<dbReference type="OrthoDB" id="3365917at2759"/>
<keyword evidence="2" id="KW-0812">Transmembrane</keyword>
<keyword evidence="2" id="KW-1133">Transmembrane helix</keyword>
<dbReference type="EMBL" id="JABCKI010000246">
    <property type="protein sequence ID" value="KAG5651417.1"/>
    <property type="molecule type" value="Genomic_DNA"/>
</dbReference>
<dbReference type="AlphaFoldDB" id="A0A9P7GQZ2"/>
<comment type="caution">
    <text evidence="3">The sequence shown here is derived from an EMBL/GenBank/DDBJ whole genome shotgun (WGS) entry which is preliminary data.</text>
</comment>
<sequence>MPRRTASDEDYLTRNYPAEGDTTSSGGYGSPTNVWSDRAQRGNVFGVGSYDRPAATDINAARAPFQPLPVRDQYDDSLLRQGKDTDIGDSSSADPVNIVAGGESFKFEPSVNGGGNAVAIKKGQPFAGRMQGGGKRTHIYGTWEYGSGYLGEEGRGVEGRPFPFYVWPVIWVGASTGSYDEYLYSTEYGLPDNTTRPGGRLTTLTYVSASSNDSTFRILTDNITATYLIASLATCNNLSSASSPIPQNYAALIPIGTPLPVQAIQYYRASSVVLTIDGYNNTAALSPMGSVSNVLLPGTTDIALLNCLNHTIGSTVILINKSDDWTAGDYFDVIVYVISGLMISYYLFFPLGMLIVCWIFRGVSRCLHRTRQKLRRRPRVEAPPLIVVPAPVPLPQAVLATYKYDVTPPDSEVSSQLSGLSGATLVAGGSRHWWQWSRRGNGQRAQADIPMAQVQN</sequence>
<gene>
    <name evidence="3" type="ORF">H0H81_008725</name>
</gene>
<evidence type="ECO:0000313" key="4">
    <source>
        <dbReference type="Proteomes" id="UP000717328"/>
    </source>
</evidence>
<organism evidence="3 4">
    <name type="scientific">Sphagnurus paluster</name>
    <dbReference type="NCBI Taxonomy" id="117069"/>
    <lineage>
        <taxon>Eukaryota</taxon>
        <taxon>Fungi</taxon>
        <taxon>Dikarya</taxon>
        <taxon>Basidiomycota</taxon>
        <taxon>Agaricomycotina</taxon>
        <taxon>Agaricomycetes</taxon>
        <taxon>Agaricomycetidae</taxon>
        <taxon>Agaricales</taxon>
        <taxon>Tricholomatineae</taxon>
        <taxon>Lyophyllaceae</taxon>
        <taxon>Sphagnurus</taxon>
    </lineage>
</organism>
<evidence type="ECO:0000256" key="1">
    <source>
        <dbReference type="SAM" id="MobiDB-lite"/>
    </source>
</evidence>
<proteinExistence type="predicted"/>
<feature type="region of interest" description="Disordered" evidence="1">
    <location>
        <begin position="1"/>
        <end position="36"/>
    </location>
</feature>
<keyword evidence="4" id="KW-1185">Reference proteome</keyword>
<dbReference type="Proteomes" id="UP000717328">
    <property type="component" value="Unassembled WGS sequence"/>
</dbReference>
<protein>
    <submittedName>
        <fullName evidence="3">Uncharacterized protein</fullName>
    </submittedName>
</protein>
<feature type="compositionally biased region" description="Polar residues" evidence="1">
    <location>
        <begin position="21"/>
        <end position="35"/>
    </location>
</feature>
<feature type="transmembrane region" description="Helical" evidence="2">
    <location>
        <begin position="333"/>
        <end position="360"/>
    </location>
</feature>